<accession>A0AAV0EL77</accession>
<dbReference type="EC" id="3.1.1.-" evidence="6"/>
<keyword evidence="6" id="KW-0732">Signal</keyword>
<evidence type="ECO:0000256" key="2">
    <source>
        <dbReference type="ARBA" id="ARBA00004191"/>
    </source>
</evidence>
<dbReference type="PANTHER" id="PTHR21562:SF65">
    <property type="entry name" value="PECTIN ACETYLESTERASE"/>
    <property type="match status" value="1"/>
</dbReference>
<dbReference type="Pfam" id="PF03283">
    <property type="entry name" value="PAE"/>
    <property type="match status" value="1"/>
</dbReference>
<comment type="similarity">
    <text evidence="3 6">Belongs to the pectinacetylesterase family.</text>
</comment>
<feature type="chain" id="PRO_5044522769" description="Pectin acetylesterase" evidence="6">
    <location>
        <begin position="25"/>
        <end position="424"/>
    </location>
</feature>
<dbReference type="EMBL" id="CAMAPF010000934">
    <property type="protein sequence ID" value="CAH9124487.1"/>
    <property type="molecule type" value="Genomic_DNA"/>
</dbReference>
<organism evidence="9 10">
    <name type="scientific">Cuscuta epithymum</name>
    <dbReference type="NCBI Taxonomy" id="186058"/>
    <lineage>
        <taxon>Eukaryota</taxon>
        <taxon>Viridiplantae</taxon>
        <taxon>Streptophyta</taxon>
        <taxon>Embryophyta</taxon>
        <taxon>Tracheophyta</taxon>
        <taxon>Spermatophyta</taxon>
        <taxon>Magnoliopsida</taxon>
        <taxon>eudicotyledons</taxon>
        <taxon>Gunneridae</taxon>
        <taxon>Pentapetalae</taxon>
        <taxon>asterids</taxon>
        <taxon>lamiids</taxon>
        <taxon>Solanales</taxon>
        <taxon>Convolvulaceae</taxon>
        <taxon>Cuscuteae</taxon>
        <taxon>Cuscuta</taxon>
        <taxon>Cuscuta subgen. Cuscuta</taxon>
    </lineage>
</organism>
<name>A0AAV0EL77_9ASTE</name>
<dbReference type="GO" id="GO:0009505">
    <property type="term" value="C:plant-type cell wall"/>
    <property type="evidence" value="ECO:0007669"/>
    <property type="project" value="TreeGrafter"/>
</dbReference>
<comment type="caution">
    <text evidence="9">The sequence shown here is derived from an EMBL/GenBank/DDBJ whole genome shotgun (WGS) entry which is preliminary data.</text>
</comment>
<keyword evidence="6" id="KW-0964">Secreted</keyword>
<evidence type="ECO:0000313" key="9">
    <source>
        <dbReference type="EMBL" id="CAH9124487.1"/>
    </source>
</evidence>
<keyword evidence="7" id="KW-1133">Transmembrane helix</keyword>
<comment type="function">
    <text evidence="1 6">Hydrolyzes acetyl esters in homogalacturonan regions of pectin. In type I primary cell wall, galacturonic acid residues of pectin can be acetylated at the O-2 and O-3 positions. Decreasing the degree of acetylation of pectin gels in vitro alters their physical properties.</text>
</comment>
<feature type="signal peptide" evidence="6">
    <location>
        <begin position="1"/>
        <end position="24"/>
    </location>
</feature>
<evidence type="ECO:0000256" key="7">
    <source>
        <dbReference type="SAM" id="Phobius"/>
    </source>
</evidence>
<dbReference type="Proteomes" id="UP001152523">
    <property type="component" value="Unassembled WGS sequence"/>
</dbReference>
<evidence type="ECO:0000256" key="6">
    <source>
        <dbReference type="RuleBase" id="RU363114"/>
    </source>
</evidence>
<dbReference type="AlphaFoldDB" id="A0AAV0EL77"/>
<feature type="transmembrane region" description="Helical" evidence="7">
    <location>
        <begin position="401"/>
        <end position="423"/>
    </location>
</feature>
<keyword evidence="10" id="KW-1185">Reference proteome</keyword>
<keyword evidence="4 6" id="KW-0134">Cell wall</keyword>
<evidence type="ECO:0000256" key="1">
    <source>
        <dbReference type="ARBA" id="ARBA00003534"/>
    </source>
</evidence>
<reference evidence="9" key="1">
    <citation type="submission" date="2022-07" db="EMBL/GenBank/DDBJ databases">
        <authorList>
            <person name="Macas J."/>
            <person name="Novak P."/>
            <person name="Neumann P."/>
        </authorList>
    </citation>
    <scope>NUCLEOTIDE SEQUENCE</scope>
</reference>
<evidence type="ECO:0000256" key="5">
    <source>
        <dbReference type="ARBA" id="ARBA00023316"/>
    </source>
</evidence>
<proteinExistence type="inferred from homology"/>
<sequence length="424" mass="47816">MGLEMTTLFAILLCVCFLLTKSDGSDDYFVNATIVRNDPRAVCLTGKPASYYFDSGFSTGMRNWLVYLQGGAWCNNLEFCVAYAQRKNLTLDPKPYPFDYILSNKKEVNPDFFNWNRVVVRYCDGSSFTSDSERIFEFNGTKLYFRGARIYKAVMQELLHKLGMSMAENALLVGGSAGGVAVALHCDGFHDLLPHATRVKCLSDAGYFFPSKKFGHGEIFTPTFQGVMAHVPIKALPEECTSRLSPYLCFFPQNVQQYIKTPIFFLMSAFDTVQVTWTFSANDTIKECLTISHNCSNDIIKTLQDLRLEFLSVLPKQSNTTSSRGILITSSTTHEQLSNYRWNSDMVVDGSNETIAKLFGNWYFGRKSVQVIDKYQCPYNCSSSLVPNGNKANDKASGVVVFYYGLFVLILVFDHLVSFLTVYY</sequence>
<comment type="subcellular location">
    <subcellularLocation>
        <location evidence="2 6">Secreted</location>
        <location evidence="2 6">Cell wall</location>
    </subcellularLocation>
</comment>
<protein>
    <recommendedName>
        <fullName evidence="6">Pectin acetylesterase</fullName>
        <ecNumber evidence="6">3.1.1.-</ecNumber>
    </recommendedName>
</protein>
<keyword evidence="5 6" id="KW-0961">Cell wall biogenesis/degradation</keyword>
<dbReference type="GO" id="GO:0052793">
    <property type="term" value="F:pectin acetylesterase activity"/>
    <property type="evidence" value="ECO:0007669"/>
    <property type="project" value="TreeGrafter"/>
</dbReference>
<evidence type="ECO:0000313" key="8">
    <source>
        <dbReference type="EMBL" id="CAH9079398.1"/>
    </source>
</evidence>
<dbReference type="InterPro" id="IPR004963">
    <property type="entry name" value="PAE/NOTUM"/>
</dbReference>
<keyword evidence="6" id="KW-0378">Hydrolase</keyword>
<dbReference type="GO" id="GO:0071555">
    <property type="term" value="P:cell wall organization"/>
    <property type="evidence" value="ECO:0007669"/>
    <property type="project" value="UniProtKB-KW"/>
</dbReference>
<evidence type="ECO:0000256" key="3">
    <source>
        <dbReference type="ARBA" id="ARBA00005784"/>
    </source>
</evidence>
<dbReference type="EMBL" id="CAMAPF010000033">
    <property type="protein sequence ID" value="CAH9079398.1"/>
    <property type="molecule type" value="Genomic_DNA"/>
</dbReference>
<dbReference type="PANTHER" id="PTHR21562">
    <property type="entry name" value="NOTUM-RELATED"/>
    <property type="match status" value="1"/>
</dbReference>
<gene>
    <name evidence="9" type="ORF">CEPIT_LOCUS26016</name>
    <name evidence="8" type="ORF">CEPIT_LOCUS6910</name>
</gene>
<keyword evidence="7" id="KW-0472">Membrane</keyword>
<evidence type="ECO:0000256" key="4">
    <source>
        <dbReference type="ARBA" id="ARBA00022512"/>
    </source>
</evidence>
<evidence type="ECO:0000313" key="10">
    <source>
        <dbReference type="Proteomes" id="UP001152523"/>
    </source>
</evidence>
<keyword evidence="7" id="KW-0812">Transmembrane</keyword>